<evidence type="ECO:0000313" key="3">
    <source>
        <dbReference type="EMBL" id="ANJ11909.1"/>
    </source>
</evidence>
<sequence length="468" mass="48849">MTAEPLSAEPLPADRTRTDPSPAGPAPAKRLTAVPPVEPASPGSPPSEPPATEPTAAEPVVTEPAPAARPRAGLAEALVARRNQLTRAAQWFAGTEGDPYGLLLRAGADDPARHEERVREWGPLYRSAPLDTWVTAHRVVAEQVLTDPAFDGTGPDGTPVGLDGLPLRSELLSLDRATAARLAPLTAFGGPLLWAREENCVAQRAATYARRLLEGCGEHFDLAEDFARRLPGPVLAEQFSLPDAAHEEFARVLPDCRHALDGLVCPQPYATARATRTAEATVAALLARHLSEAGGGAGADTARAAAVLAVSAAETTAVLIVDTVRRLRARTGAWERLTADPALAAEAVRETLRTAPPVRLETRTTRTETTLAGTELPAGARVAVLMAAAGRDPGAPAGAAPLGLAPDLHFALSAPLITSIAGAALRTLAETLPHLREAGEPVIRPRSPVLLAPARFPVAKRESTPCAS</sequence>
<dbReference type="InterPro" id="IPR001128">
    <property type="entry name" value="Cyt_P450"/>
</dbReference>
<reference evidence="3 4" key="1">
    <citation type="submission" date="2016-05" db="EMBL/GenBank/DDBJ databases">
        <title>Non-Contiguous Finished Genome Sequence of Streptomyces parvulus 2297 Integrated Site-Specifically with Actinophage R4.</title>
        <authorList>
            <person name="Nishizawa T."/>
            <person name="Miura T."/>
            <person name="Harada C."/>
            <person name="Guo Y."/>
            <person name="Narisawa K."/>
            <person name="Ohta H."/>
            <person name="Takahashi H."/>
            <person name="Shirai M."/>
        </authorList>
    </citation>
    <scope>NUCLEOTIDE SEQUENCE [LARGE SCALE GENOMIC DNA]</scope>
    <source>
        <strain evidence="3 4">2297</strain>
        <plasmid evidence="4">pspa1</plasmid>
    </source>
</reference>
<dbReference type="SUPFAM" id="SSF48264">
    <property type="entry name" value="Cytochrome P450"/>
    <property type="match status" value="1"/>
</dbReference>
<dbReference type="RefSeq" id="WP_064732236.1">
    <property type="nucleotide sequence ID" value="NZ_BMRX01000030.1"/>
</dbReference>
<evidence type="ECO:0000256" key="1">
    <source>
        <dbReference type="ARBA" id="ARBA00010617"/>
    </source>
</evidence>
<dbReference type="Proteomes" id="UP000078468">
    <property type="component" value="Plasmid pspa1"/>
</dbReference>
<dbReference type="GO" id="GO:0016705">
    <property type="term" value="F:oxidoreductase activity, acting on paired donors, with incorporation or reduction of molecular oxygen"/>
    <property type="evidence" value="ECO:0007669"/>
    <property type="project" value="InterPro"/>
</dbReference>
<gene>
    <name evidence="3" type="ORF">Spa2297_32900</name>
</gene>
<protein>
    <submittedName>
        <fullName evidence="3">Uncharacterized protein</fullName>
    </submittedName>
</protein>
<feature type="compositionally biased region" description="Pro residues" evidence="2">
    <location>
        <begin position="36"/>
        <end position="52"/>
    </location>
</feature>
<dbReference type="GO" id="GO:0005506">
    <property type="term" value="F:iron ion binding"/>
    <property type="evidence" value="ECO:0007669"/>
    <property type="project" value="InterPro"/>
</dbReference>
<dbReference type="Gene3D" id="1.10.630.10">
    <property type="entry name" value="Cytochrome P450"/>
    <property type="match status" value="1"/>
</dbReference>
<organism evidence="3 4">
    <name type="scientific">Streptomyces parvulus</name>
    <dbReference type="NCBI Taxonomy" id="146923"/>
    <lineage>
        <taxon>Bacteria</taxon>
        <taxon>Bacillati</taxon>
        <taxon>Actinomycetota</taxon>
        <taxon>Actinomycetes</taxon>
        <taxon>Kitasatosporales</taxon>
        <taxon>Streptomycetaceae</taxon>
        <taxon>Streptomyces</taxon>
    </lineage>
</organism>
<accession>A0A191VA54</accession>
<geneLocation type="plasmid" evidence="4">
    <name>pspa1</name>
</geneLocation>
<comment type="similarity">
    <text evidence="1">Belongs to the cytochrome P450 family.</text>
</comment>
<evidence type="ECO:0000313" key="4">
    <source>
        <dbReference type="Proteomes" id="UP000078468"/>
    </source>
</evidence>
<dbReference type="AlphaFoldDB" id="A0A191VA54"/>
<dbReference type="InterPro" id="IPR036396">
    <property type="entry name" value="Cyt_P450_sf"/>
</dbReference>
<dbReference type="KEGG" id="spav:Spa2297_32900"/>
<dbReference type="GO" id="GO:0004497">
    <property type="term" value="F:monooxygenase activity"/>
    <property type="evidence" value="ECO:0007669"/>
    <property type="project" value="InterPro"/>
</dbReference>
<dbReference type="CDD" id="cd11036">
    <property type="entry name" value="AknT-like"/>
    <property type="match status" value="1"/>
</dbReference>
<feature type="region of interest" description="Disordered" evidence="2">
    <location>
        <begin position="1"/>
        <end position="69"/>
    </location>
</feature>
<dbReference type="GeneID" id="91309714"/>
<keyword evidence="3" id="KW-0614">Plasmid</keyword>
<name>A0A191VA54_9ACTN</name>
<dbReference type="PANTHER" id="PTHR46696:SF1">
    <property type="entry name" value="CYTOCHROME P450 YJIB-RELATED"/>
    <property type="match status" value="1"/>
</dbReference>
<feature type="compositionally biased region" description="Low complexity" evidence="2">
    <location>
        <begin position="53"/>
        <end position="69"/>
    </location>
</feature>
<dbReference type="EMBL" id="CP015867">
    <property type="protein sequence ID" value="ANJ11909.1"/>
    <property type="molecule type" value="Genomic_DNA"/>
</dbReference>
<dbReference type="GO" id="GO:0020037">
    <property type="term" value="F:heme binding"/>
    <property type="evidence" value="ECO:0007669"/>
    <property type="project" value="InterPro"/>
</dbReference>
<proteinExistence type="inferred from homology"/>
<dbReference type="PANTHER" id="PTHR46696">
    <property type="entry name" value="P450, PUTATIVE (EUROFUNG)-RELATED"/>
    <property type="match status" value="1"/>
</dbReference>
<dbReference type="Pfam" id="PF00067">
    <property type="entry name" value="p450"/>
    <property type="match status" value="1"/>
</dbReference>
<evidence type="ECO:0000256" key="2">
    <source>
        <dbReference type="SAM" id="MobiDB-lite"/>
    </source>
</evidence>